<reference evidence="2" key="1">
    <citation type="submission" date="2009-10" db="EMBL/GenBank/DDBJ databases">
        <authorList>
            <person name="Weinstock G."/>
            <person name="Sodergren E."/>
            <person name="Clifton S."/>
            <person name="Fulton L."/>
            <person name="Fulton B."/>
            <person name="Courtney L."/>
            <person name="Fronick C."/>
            <person name="Harrison M."/>
            <person name="Strong C."/>
            <person name="Farmer C."/>
            <person name="Delahaunty K."/>
            <person name="Markovic C."/>
            <person name="Hall O."/>
            <person name="Minx P."/>
            <person name="Tomlinson C."/>
            <person name="Mitreva M."/>
            <person name="Nelson J."/>
            <person name="Hou S."/>
            <person name="Wollam A."/>
            <person name="Pepin K.H."/>
            <person name="Johnson M."/>
            <person name="Bhonagiri V."/>
            <person name="Nash W.E."/>
            <person name="Warren W."/>
            <person name="Chinwalla A."/>
            <person name="Mardis E.R."/>
            <person name="Wilson R.K."/>
        </authorList>
    </citation>
    <scope>NUCLEOTIDE SEQUENCE [LARGE SCALE GENOMIC DNA]</scope>
    <source>
        <strain evidence="2">ATCC 700122</strain>
    </source>
</reference>
<dbReference type="RefSeq" id="WP_006361568.1">
    <property type="nucleotide sequence ID" value="NZ_GG700630.1"/>
</dbReference>
<dbReference type="InterPro" id="IPR011733">
    <property type="entry name" value="CHP02185_IM"/>
</dbReference>
<name>D0WEU0_SLAES</name>
<dbReference type="Proteomes" id="UP000006001">
    <property type="component" value="Unassembled WGS sequence"/>
</dbReference>
<dbReference type="GeneID" id="85006980"/>
<keyword evidence="1" id="KW-0472">Membrane</keyword>
<organism evidence="2 3">
    <name type="scientific">Slackia exigua (strain ATCC 700122 / DSM 15923 / CIP 105133 / JCM 11022 / KCTC 5966 / S-7)</name>
    <dbReference type="NCBI Taxonomy" id="649764"/>
    <lineage>
        <taxon>Bacteria</taxon>
        <taxon>Bacillati</taxon>
        <taxon>Actinomycetota</taxon>
        <taxon>Coriobacteriia</taxon>
        <taxon>Eggerthellales</taxon>
        <taxon>Eggerthellaceae</taxon>
        <taxon>Slackia</taxon>
    </lineage>
</organism>
<dbReference type="Pfam" id="PF09605">
    <property type="entry name" value="Trep_Strep"/>
    <property type="match status" value="1"/>
</dbReference>
<keyword evidence="3" id="KW-1185">Reference proteome</keyword>
<protein>
    <recommendedName>
        <fullName evidence="4">TIGR02185 family protein</fullName>
    </recommendedName>
</protein>
<keyword evidence="1" id="KW-0812">Transmembrane</keyword>
<feature type="transmembrane region" description="Helical" evidence="1">
    <location>
        <begin position="160"/>
        <end position="184"/>
    </location>
</feature>
<accession>D0WEU0</accession>
<keyword evidence="1" id="KW-1133">Transmembrane helix</keyword>
<feature type="transmembrane region" description="Helical" evidence="1">
    <location>
        <begin position="112"/>
        <end position="131"/>
    </location>
</feature>
<dbReference type="AlphaFoldDB" id="D0WEU0"/>
<dbReference type="OrthoDB" id="3172538at2"/>
<evidence type="ECO:0008006" key="4">
    <source>
        <dbReference type="Google" id="ProtNLM"/>
    </source>
</evidence>
<sequence>MKTKDVVRIALLSIVGFALSLVGSLATPLLGNYSFAGEVAFGAFLGGAVYYVLTQKVPRRGTSFAYFTIMGFLYLIMGFWTMTIILAIAGFLGELCLIPVGAYKNRWRITGAYVLSNVVYALHPVFIFYIIGVDRLLLMFPNAYTVDGAHTLQHMLYSPLAIISIIGICLICAFFGMAIGHSVYEKFFHGGESVKREPILK</sequence>
<evidence type="ECO:0000256" key="1">
    <source>
        <dbReference type="SAM" id="Phobius"/>
    </source>
</evidence>
<comment type="caution">
    <text evidence="2">The sequence shown here is derived from an EMBL/GenBank/DDBJ whole genome shotgun (WGS) entry which is preliminary data.</text>
</comment>
<dbReference type="HOGENOM" id="CLU_093450_2_0_11"/>
<gene>
    <name evidence="2" type="ORF">HMPREF0762_00322</name>
</gene>
<evidence type="ECO:0000313" key="3">
    <source>
        <dbReference type="Proteomes" id="UP000006001"/>
    </source>
</evidence>
<dbReference type="eggNOG" id="ENOG502Z9N0">
    <property type="taxonomic scope" value="Bacteria"/>
</dbReference>
<dbReference type="EMBL" id="ACUX02000004">
    <property type="protein sequence ID" value="EEZ62228.1"/>
    <property type="molecule type" value="Genomic_DNA"/>
</dbReference>
<evidence type="ECO:0000313" key="2">
    <source>
        <dbReference type="EMBL" id="EEZ62228.1"/>
    </source>
</evidence>
<dbReference type="NCBIfam" id="TIGR02185">
    <property type="entry name" value="Trep_Strep"/>
    <property type="match status" value="1"/>
</dbReference>
<dbReference type="STRING" id="649764.HMPREF0762_00322"/>
<feature type="transmembrane region" description="Helical" evidence="1">
    <location>
        <begin position="36"/>
        <end position="53"/>
    </location>
</feature>
<proteinExistence type="predicted"/>
<feature type="transmembrane region" description="Helical" evidence="1">
    <location>
        <begin position="65"/>
        <end position="92"/>
    </location>
</feature>